<dbReference type="AlphaFoldDB" id="A0A423GK89"/>
<dbReference type="InterPro" id="IPR000792">
    <property type="entry name" value="Tscrpt_reg_LuxR_C"/>
</dbReference>
<dbReference type="PANTHER" id="PTHR44688:SF16">
    <property type="entry name" value="DNA-BINDING TRANSCRIPTIONAL ACTIVATOR DEVR_DOSR"/>
    <property type="match status" value="1"/>
</dbReference>
<dbReference type="EMBL" id="MOBI01000029">
    <property type="protein sequence ID" value="ROM90797.1"/>
    <property type="molecule type" value="Genomic_DNA"/>
</dbReference>
<sequence length="236" mass="26555">MADWLEEFLALCSESKSETALFSSLQSVAESLGFQSCSYGIRIPLPVTPPTFHLLSSYPKAWEESYINNNYFFLDPTVRHALNTHRPLTWEAQSASQDGQFWEEARMHGLAHGWCQSAFGRFGVIGQLSMVRSHDFISARELALQEPKLMWLTSLVHSAMSGFLSPERMPESLTDLTDREREVLRWTAAGKTYIEIGNILNIDARTVKFHITNTLKKLNASNKAEAAVKATVLGMI</sequence>
<keyword evidence="2" id="KW-0238">DNA-binding</keyword>
<dbReference type="SMART" id="SM00421">
    <property type="entry name" value="HTH_LUXR"/>
    <property type="match status" value="1"/>
</dbReference>
<reference evidence="5 6" key="1">
    <citation type="submission" date="2016-10" db="EMBL/GenBank/DDBJ databases">
        <title>Comparative genome analysis of multiple Pseudomonas spp. focuses on biocontrol and plant growth promoting traits.</title>
        <authorList>
            <person name="Tao X.-Y."/>
            <person name="Taylor C.G."/>
        </authorList>
    </citation>
    <scope>NUCLEOTIDE SEQUENCE [LARGE SCALE GENOMIC DNA]</scope>
    <source>
        <strain evidence="5 6">37D10</strain>
    </source>
</reference>
<proteinExistence type="predicted"/>
<dbReference type="GO" id="GO:0006355">
    <property type="term" value="P:regulation of DNA-templated transcription"/>
    <property type="evidence" value="ECO:0007669"/>
    <property type="project" value="InterPro"/>
</dbReference>
<dbReference type="InterPro" id="IPR005143">
    <property type="entry name" value="TF_LuxR_autoind-bd_dom"/>
</dbReference>
<dbReference type="Gene3D" id="1.10.10.10">
    <property type="entry name" value="Winged helix-like DNA-binding domain superfamily/Winged helix DNA-binding domain"/>
    <property type="match status" value="1"/>
</dbReference>
<evidence type="ECO:0000256" key="2">
    <source>
        <dbReference type="ARBA" id="ARBA00023125"/>
    </source>
</evidence>
<evidence type="ECO:0000313" key="6">
    <source>
        <dbReference type="Proteomes" id="UP000284684"/>
    </source>
</evidence>
<dbReference type="SUPFAM" id="SSF46894">
    <property type="entry name" value="C-terminal effector domain of the bipartite response regulators"/>
    <property type="match status" value="1"/>
</dbReference>
<protein>
    <submittedName>
        <fullName evidence="5">LuxR family transcriptional regulator</fullName>
    </submittedName>
</protein>
<dbReference type="Proteomes" id="UP000284684">
    <property type="component" value="Unassembled WGS sequence"/>
</dbReference>
<dbReference type="CDD" id="cd06170">
    <property type="entry name" value="LuxR_C_like"/>
    <property type="match status" value="1"/>
</dbReference>
<gene>
    <name evidence="5" type="ORF">BK658_25735</name>
</gene>
<dbReference type="Pfam" id="PF03472">
    <property type="entry name" value="Autoind_bind"/>
    <property type="match status" value="1"/>
</dbReference>
<dbReference type="InterPro" id="IPR016032">
    <property type="entry name" value="Sig_transdc_resp-reg_C-effctor"/>
</dbReference>
<dbReference type="InterPro" id="IPR036693">
    <property type="entry name" value="TF_LuxR_autoind-bd_dom_sf"/>
</dbReference>
<dbReference type="Pfam" id="PF00196">
    <property type="entry name" value="GerE"/>
    <property type="match status" value="1"/>
</dbReference>
<evidence type="ECO:0000259" key="4">
    <source>
        <dbReference type="PROSITE" id="PS50043"/>
    </source>
</evidence>
<dbReference type="Gene3D" id="3.30.450.80">
    <property type="entry name" value="Transcription factor LuxR-like, autoinducer-binding domain"/>
    <property type="match status" value="1"/>
</dbReference>
<keyword evidence="1" id="KW-0805">Transcription regulation</keyword>
<evidence type="ECO:0000256" key="3">
    <source>
        <dbReference type="ARBA" id="ARBA00023163"/>
    </source>
</evidence>
<evidence type="ECO:0000313" key="5">
    <source>
        <dbReference type="EMBL" id="ROM90797.1"/>
    </source>
</evidence>
<dbReference type="InterPro" id="IPR036388">
    <property type="entry name" value="WH-like_DNA-bd_sf"/>
</dbReference>
<dbReference type="PROSITE" id="PS00622">
    <property type="entry name" value="HTH_LUXR_1"/>
    <property type="match status" value="1"/>
</dbReference>
<feature type="domain" description="HTH luxR-type" evidence="4">
    <location>
        <begin position="169"/>
        <end position="234"/>
    </location>
</feature>
<accession>A0A423GK89</accession>
<keyword evidence="3" id="KW-0804">Transcription</keyword>
<evidence type="ECO:0000256" key="1">
    <source>
        <dbReference type="ARBA" id="ARBA00023015"/>
    </source>
</evidence>
<dbReference type="PANTHER" id="PTHR44688">
    <property type="entry name" value="DNA-BINDING TRANSCRIPTIONAL ACTIVATOR DEVR_DOSR"/>
    <property type="match status" value="1"/>
</dbReference>
<comment type="caution">
    <text evidence="5">The sequence shown here is derived from an EMBL/GenBank/DDBJ whole genome shotgun (WGS) entry which is preliminary data.</text>
</comment>
<dbReference type="SUPFAM" id="SSF75516">
    <property type="entry name" value="Pheromone-binding domain of LuxR-like quorum-sensing transcription factors"/>
    <property type="match status" value="1"/>
</dbReference>
<dbReference type="PROSITE" id="PS50043">
    <property type="entry name" value="HTH_LUXR_2"/>
    <property type="match status" value="1"/>
</dbReference>
<name>A0A423GK89_9PSED</name>
<dbReference type="GO" id="GO:0003677">
    <property type="term" value="F:DNA binding"/>
    <property type="evidence" value="ECO:0007669"/>
    <property type="project" value="UniProtKB-KW"/>
</dbReference>
<dbReference type="PRINTS" id="PR00038">
    <property type="entry name" value="HTHLUXR"/>
</dbReference>
<dbReference type="RefSeq" id="WP_185019906.1">
    <property type="nucleotide sequence ID" value="NZ_MOBI01000029.1"/>
</dbReference>
<organism evidence="5 6">
    <name type="scientific">Pseudomonas brassicacearum</name>
    <dbReference type="NCBI Taxonomy" id="930166"/>
    <lineage>
        <taxon>Bacteria</taxon>
        <taxon>Pseudomonadati</taxon>
        <taxon>Pseudomonadota</taxon>
        <taxon>Gammaproteobacteria</taxon>
        <taxon>Pseudomonadales</taxon>
        <taxon>Pseudomonadaceae</taxon>
        <taxon>Pseudomonas</taxon>
    </lineage>
</organism>